<evidence type="ECO:0000313" key="3">
    <source>
        <dbReference type="Proteomes" id="UP000006038"/>
    </source>
</evidence>
<name>J3MVP9_ORYBR</name>
<feature type="compositionally biased region" description="Basic residues" evidence="1">
    <location>
        <begin position="52"/>
        <end position="61"/>
    </location>
</feature>
<keyword evidence="3" id="KW-1185">Reference proteome</keyword>
<dbReference type="eggNOG" id="ENOG502R20R">
    <property type="taxonomic scope" value="Eukaryota"/>
</dbReference>
<dbReference type="Gramene" id="OB09G10770.1">
    <property type="protein sequence ID" value="OB09G10770.1"/>
    <property type="gene ID" value="OB09G10770"/>
</dbReference>
<dbReference type="Proteomes" id="UP000006038">
    <property type="component" value="Chromosome 9"/>
</dbReference>
<organism evidence="2">
    <name type="scientific">Oryza brachyantha</name>
    <name type="common">malo sina</name>
    <dbReference type="NCBI Taxonomy" id="4533"/>
    <lineage>
        <taxon>Eukaryota</taxon>
        <taxon>Viridiplantae</taxon>
        <taxon>Streptophyta</taxon>
        <taxon>Embryophyta</taxon>
        <taxon>Tracheophyta</taxon>
        <taxon>Spermatophyta</taxon>
        <taxon>Magnoliopsida</taxon>
        <taxon>Liliopsida</taxon>
        <taxon>Poales</taxon>
        <taxon>Poaceae</taxon>
        <taxon>BOP clade</taxon>
        <taxon>Oryzoideae</taxon>
        <taxon>Oryzeae</taxon>
        <taxon>Oryzinae</taxon>
        <taxon>Oryza</taxon>
    </lineage>
</organism>
<protein>
    <submittedName>
        <fullName evidence="2">Uncharacterized protein</fullName>
    </submittedName>
</protein>
<dbReference type="AlphaFoldDB" id="J3MVP9"/>
<evidence type="ECO:0000313" key="2">
    <source>
        <dbReference type="EnsemblPlants" id="OB09G10770.1"/>
    </source>
</evidence>
<proteinExistence type="predicted"/>
<sequence length="374" mass="42084">MTRGSSSNVPEKRRNKRQDPVSTSIESDGDHSPSVNFPRGRMGKKKVDAPIPRRKVKRTVNRQHPSGGIRIEEPRPSGSCQGNWYNSIFMGPKKLSIIEMKWIDWEFLGKQRSKVAKTAVHMCHEKNVDKLMSLEHAWSAELIGQFYATAYFEDSEDGTEEHIRSLMEGLEYTVTMSHFASILELDEHDLNKPSLHNEPALSQDVIRRLYMDDNHQVHLGTSKGLLPHFDLLLKIIKTTLSPKSGDKSTLTTRHAALLLRMCSTAQPFNVMKYIWNEIQMIVLDPSNGLSYAPFLHMMIQKIIGFHFKGECEHYAYCPKIPQAPKITGSKGKPTSSTSQLVHPSCGSSSSSSIKRALSAIFGLCKEDGTEGQVY</sequence>
<dbReference type="HOGENOM" id="CLU_589731_0_0_1"/>
<accession>J3MVP9</accession>
<dbReference type="OMA" id="IFNMCKS"/>
<reference evidence="2" key="2">
    <citation type="submission" date="2013-04" db="UniProtKB">
        <authorList>
            <consortium name="EnsemblPlants"/>
        </authorList>
    </citation>
    <scope>IDENTIFICATION</scope>
</reference>
<reference evidence="2" key="1">
    <citation type="journal article" date="2013" name="Nat. Commun.">
        <title>Whole-genome sequencing of Oryza brachyantha reveals mechanisms underlying Oryza genome evolution.</title>
        <authorList>
            <person name="Chen J."/>
            <person name="Huang Q."/>
            <person name="Gao D."/>
            <person name="Wang J."/>
            <person name="Lang Y."/>
            <person name="Liu T."/>
            <person name="Li B."/>
            <person name="Bai Z."/>
            <person name="Luis Goicoechea J."/>
            <person name="Liang C."/>
            <person name="Chen C."/>
            <person name="Zhang W."/>
            <person name="Sun S."/>
            <person name="Liao Y."/>
            <person name="Zhang X."/>
            <person name="Yang L."/>
            <person name="Song C."/>
            <person name="Wang M."/>
            <person name="Shi J."/>
            <person name="Liu G."/>
            <person name="Liu J."/>
            <person name="Zhou H."/>
            <person name="Zhou W."/>
            <person name="Yu Q."/>
            <person name="An N."/>
            <person name="Chen Y."/>
            <person name="Cai Q."/>
            <person name="Wang B."/>
            <person name="Liu B."/>
            <person name="Min J."/>
            <person name="Huang Y."/>
            <person name="Wu H."/>
            <person name="Li Z."/>
            <person name="Zhang Y."/>
            <person name="Yin Y."/>
            <person name="Song W."/>
            <person name="Jiang J."/>
            <person name="Jackson S.A."/>
            <person name="Wing R.A."/>
            <person name="Wang J."/>
            <person name="Chen M."/>
        </authorList>
    </citation>
    <scope>NUCLEOTIDE SEQUENCE [LARGE SCALE GENOMIC DNA]</scope>
    <source>
        <strain evidence="2">cv. IRGC 101232</strain>
    </source>
</reference>
<evidence type="ECO:0000256" key="1">
    <source>
        <dbReference type="SAM" id="MobiDB-lite"/>
    </source>
</evidence>
<feature type="region of interest" description="Disordered" evidence="1">
    <location>
        <begin position="1"/>
        <end position="75"/>
    </location>
</feature>
<feature type="compositionally biased region" description="Low complexity" evidence="1">
    <location>
        <begin position="327"/>
        <end position="338"/>
    </location>
</feature>
<feature type="region of interest" description="Disordered" evidence="1">
    <location>
        <begin position="327"/>
        <end position="351"/>
    </location>
</feature>
<dbReference type="EnsemblPlants" id="OB09G10770.1">
    <property type="protein sequence ID" value="OB09G10770.1"/>
    <property type="gene ID" value="OB09G10770"/>
</dbReference>